<protein>
    <recommendedName>
        <fullName evidence="5">Vacuolar membrane protein</fullName>
    </recommendedName>
</protein>
<organism evidence="3 4">
    <name type="scientific">Lodderomyces elongisporus (strain ATCC 11503 / CBS 2605 / JCM 1781 / NBRC 1676 / NRRL YB-4239)</name>
    <name type="common">Yeast</name>
    <name type="synonym">Saccharomyces elongisporus</name>
    <dbReference type="NCBI Taxonomy" id="379508"/>
    <lineage>
        <taxon>Eukaryota</taxon>
        <taxon>Fungi</taxon>
        <taxon>Dikarya</taxon>
        <taxon>Ascomycota</taxon>
        <taxon>Saccharomycotina</taxon>
        <taxon>Pichiomycetes</taxon>
        <taxon>Debaryomycetaceae</taxon>
        <taxon>Candida/Lodderomyces clade</taxon>
        <taxon>Lodderomyces</taxon>
    </lineage>
</organism>
<feature type="region of interest" description="Disordered" evidence="1">
    <location>
        <begin position="116"/>
        <end position="135"/>
    </location>
</feature>
<dbReference type="Pfam" id="PF12400">
    <property type="entry name" value="STIMATE"/>
    <property type="match status" value="1"/>
</dbReference>
<dbReference type="GeneID" id="5235314"/>
<dbReference type="FunCoup" id="A5DUX1">
    <property type="interactions" value="54"/>
</dbReference>
<gene>
    <name evidence="3" type="ORF">LELG_01157</name>
</gene>
<evidence type="ECO:0000256" key="1">
    <source>
        <dbReference type="SAM" id="MobiDB-lite"/>
    </source>
</evidence>
<feature type="transmembrane region" description="Helical" evidence="2">
    <location>
        <begin position="79"/>
        <end position="99"/>
    </location>
</feature>
<evidence type="ECO:0000256" key="2">
    <source>
        <dbReference type="SAM" id="Phobius"/>
    </source>
</evidence>
<keyword evidence="2" id="KW-1133">Transmembrane helix</keyword>
<dbReference type="OrthoDB" id="431202at2759"/>
<dbReference type="eggNOG" id="ENOG502S1HE">
    <property type="taxonomic scope" value="Eukaryota"/>
</dbReference>
<dbReference type="KEGG" id="lel:PVL30_001126"/>
<feature type="region of interest" description="Disordered" evidence="1">
    <location>
        <begin position="303"/>
        <end position="356"/>
    </location>
</feature>
<keyword evidence="2" id="KW-0812">Transmembrane</keyword>
<feature type="compositionally biased region" description="Gly residues" evidence="1">
    <location>
        <begin position="116"/>
        <end position="128"/>
    </location>
</feature>
<dbReference type="InterPro" id="IPR022127">
    <property type="entry name" value="STIMATE/YPL162C"/>
</dbReference>
<feature type="transmembrane region" description="Helical" evidence="2">
    <location>
        <begin position="145"/>
        <end position="165"/>
    </location>
</feature>
<dbReference type="PANTHER" id="PTHR31735">
    <property type="entry name" value="VACUOLAR MEMBRANE PROTEIN YPL162C"/>
    <property type="match status" value="1"/>
</dbReference>
<evidence type="ECO:0000313" key="3">
    <source>
        <dbReference type="EMBL" id="EDK42979.1"/>
    </source>
</evidence>
<dbReference type="STRING" id="379508.A5DUX1"/>
<dbReference type="GO" id="GO:0016020">
    <property type="term" value="C:membrane"/>
    <property type="evidence" value="ECO:0007669"/>
    <property type="project" value="TreeGrafter"/>
</dbReference>
<dbReference type="Proteomes" id="UP000001996">
    <property type="component" value="Unassembled WGS sequence"/>
</dbReference>
<proteinExistence type="predicted"/>
<sequence length="356" mass="40152">MLYFLLQPFQLPQNLTYTKPGGPGSGAGNSDDGKCELIGTFSLFTQAVLGVLCVSSLLAKRYFYEYPIRRTWPVWCFDVSKQLIGAFGVHIFNVILSMLKTAPEFVLMMRRNRNGGSNGGNGGDGGGDGGDDDNDTSDNDDPCDWYFLSIVLDCTIGVYILYLVFKSMNYILKHYFRATQINSGEYGNVNHPSFRAFAKQLAVYFSSLMITKIILYGIVEIFERQLLWITSHILLAWLDEYPDEFEIFMVMFIIPIVMNCLQLILIDNFIRNQMWVDGNKLLSLRFPKWDLESASVRKREIDEIMGGEQAAEAEAESGRNDSSRSKNSADVGEESISNTDGLRSPRSHDYGAVNDR</sequence>
<dbReference type="RefSeq" id="XP_001528637.1">
    <property type="nucleotide sequence ID" value="XM_001528587.1"/>
</dbReference>
<feature type="compositionally biased region" description="Basic and acidic residues" evidence="1">
    <location>
        <begin position="346"/>
        <end position="356"/>
    </location>
</feature>
<dbReference type="PANTHER" id="PTHR31735:SF1">
    <property type="entry name" value="VACUOLAR MEMBRANE PROTEIN YPL162C"/>
    <property type="match status" value="1"/>
</dbReference>
<feature type="transmembrane region" description="Helical" evidence="2">
    <location>
        <begin position="201"/>
        <end position="219"/>
    </location>
</feature>
<dbReference type="VEuPathDB" id="FungiDB:LELG_01157"/>
<accession>A5DUX1</accession>
<reference evidence="3 4" key="1">
    <citation type="journal article" date="2009" name="Nature">
        <title>Evolution of pathogenicity and sexual reproduction in eight Candida genomes.</title>
        <authorList>
            <person name="Butler G."/>
            <person name="Rasmussen M.D."/>
            <person name="Lin M.F."/>
            <person name="Santos M.A."/>
            <person name="Sakthikumar S."/>
            <person name="Munro C.A."/>
            <person name="Rheinbay E."/>
            <person name="Grabherr M."/>
            <person name="Forche A."/>
            <person name="Reedy J.L."/>
            <person name="Agrafioti I."/>
            <person name="Arnaud M.B."/>
            <person name="Bates S."/>
            <person name="Brown A.J."/>
            <person name="Brunke S."/>
            <person name="Costanzo M.C."/>
            <person name="Fitzpatrick D.A."/>
            <person name="de Groot P.W."/>
            <person name="Harris D."/>
            <person name="Hoyer L.L."/>
            <person name="Hube B."/>
            <person name="Klis F.M."/>
            <person name="Kodira C."/>
            <person name="Lennard N."/>
            <person name="Logue M.E."/>
            <person name="Martin R."/>
            <person name="Neiman A.M."/>
            <person name="Nikolaou E."/>
            <person name="Quail M.A."/>
            <person name="Quinn J."/>
            <person name="Santos M.C."/>
            <person name="Schmitzberger F.F."/>
            <person name="Sherlock G."/>
            <person name="Shah P."/>
            <person name="Silverstein K.A."/>
            <person name="Skrzypek M.S."/>
            <person name="Soll D."/>
            <person name="Staggs R."/>
            <person name="Stansfield I."/>
            <person name="Stumpf M.P."/>
            <person name="Sudbery P.E."/>
            <person name="Srikantha T."/>
            <person name="Zeng Q."/>
            <person name="Berman J."/>
            <person name="Berriman M."/>
            <person name="Heitman J."/>
            <person name="Gow N.A."/>
            <person name="Lorenz M.C."/>
            <person name="Birren B.W."/>
            <person name="Kellis M."/>
            <person name="Cuomo C.A."/>
        </authorList>
    </citation>
    <scope>NUCLEOTIDE SEQUENCE [LARGE SCALE GENOMIC DNA]</scope>
    <source>
        <strain evidence="4">ATCC 11503 / BCRC 21390 / CBS 2605 / JCM 1781 / NBRC 1676 / NRRL YB-4239</strain>
    </source>
</reference>
<dbReference type="OMA" id="LNCFQYF"/>
<name>A5DUX1_LODEL</name>
<feature type="transmembrane region" description="Helical" evidence="2">
    <location>
        <begin position="37"/>
        <end position="58"/>
    </location>
</feature>
<dbReference type="AlphaFoldDB" id="A5DUX1"/>
<evidence type="ECO:0008006" key="5">
    <source>
        <dbReference type="Google" id="ProtNLM"/>
    </source>
</evidence>
<keyword evidence="4" id="KW-1185">Reference proteome</keyword>
<evidence type="ECO:0000313" key="4">
    <source>
        <dbReference type="Proteomes" id="UP000001996"/>
    </source>
</evidence>
<dbReference type="InParanoid" id="A5DUX1"/>
<keyword evidence="2" id="KW-0472">Membrane</keyword>
<dbReference type="EMBL" id="CH981524">
    <property type="protein sequence ID" value="EDK42979.1"/>
    <property type="molecule type" value="Genomic_DNA"/>
</dbReference>
<dbReference type="HOGENOM" id="CLU_040321_2_2_1"/>
<feature type="transmembrane region" description="Helical" evidence="2">
    <location>
        <begin position="247"/>
        <end position="266"/>
    </location>
</feature>